<feature type="region of interest" description="Disordered" evidence="2">
    <location>
        <begin position="321"/>
        <end position="366"/>
    </location>
</feature>
<feature type="domain" description="KfrA N-terminal DNA-binding" evidence="3">
    <location>
        <begin position="11"/>
        <end position="144"/>
    </location>
</feature>
<dbReference type="AlphaFoldDB" id="A0A7G5EIJ3"/>
<reference evidence="4 5" key="1">
    <citation type="journal article" date="2020" name="G3 (Bethesda)">
        <title>CeMbio - The Caenorhabditis elegans Microbiome Resource.</title>
        <authorList>
            <person name="Dirksen P."/>
            <person name="Assie A."/>
            <person name="Zimmermann J."/>
            <person name="Zhang F."/>
            <person name="Tietje A.M."/>
            <person name="Marsh S.A."/>
            <person name="Felix M.A."/>
            <person name="Shapira M."/>
            <person name="Kaleta C."/>
            <person name="Schulenburg H."/>
            <person name="Samuel B."/>
        </authorList>
    </citation>
    <scope>NUCLEOTIDE SEQUENCE [LARGE SCALE GENOMIC DNA]</scope>
    <source>
        <strain evidence="4 5">BIGb0172</strain>
    </source>
</reference>
<dbReference type="Proteomes" id="UP000515240">
    <property type="component" value="Chromosome"/>
</dbReference>
<proteinExistence type="predicted"/>
<evidence type="ECO:0000259" key="3">
    <source>
        <dbReference type="Pfam" id="PF11740"/>
    </source>
</evidence>
<dbReference type="InterPro" id="IPR021104">
    <property type="entry name" value="KfrA_DNA-bd_N"/>
</dbReference>
<dbReference type="Pfam" id="PF11740">
    <property type="entry name" value="KfrA_N"/>
    <property type="match status" value="1"/>
</dbReference>
<keyword evidence="5" id="KW-1185">Reference proteome</keyword>
<evidence type="ECO:0000256" key="2">
    <source>
        <dbReference type="SAM" id="MobiDB-lite"/>
    </source>
</evidence>
<name>A0A7G5EIJ3_9BURK</name>
<organism evidence="4 5">
    <name type="scientific">Comamonas piscis</name>
    <dbReference type="NCBI Taxonomy" id="1562974"/>
    <lineage>
        <taxon>Bacteria</taxon>
        <taxon>Pseudomonadati</taxon>
        <taxon>Pseudomonadota</taxon>
        <taxon>Betaproteobacteria</taxon>
        <taxon>Burkholderiales</taxon>
        <taxon>Comamonadaceae</taxon>
        <taxon>Comamonas</taxon>
    </lineage>
</organism>
<evidence type="ECO:0000313" key="5">
    <source>
        <dbReference type="Proteomes" id="UP000515240"/>
    </source>
</evidence>
<evidence type="ECO:0000256" key="1">
    <source>
        <dbReference type="SAM" id="Coils"/>
    </source>
</evidence>
<dbReference type="EMBL" id="CP058554">
    <property type="protein sequence ID" value="QMV73818.1"/>
    <property type="molecule type" value="Genomic_DNA"/>
</dbReference>
<protein>
    <submittedName>
        <fullName evidence="4">DNA-binding protein</fullName>
    </submittedName>
</protein>
<keyword evidence="4" id="KW-0238">DNA-binding</keyword>
<accession>A0A7G5EIJ3</accession>
<dbReference type="RefSeq" id="WP_182322867.1">
    <property type="nucleotide sequence ID" value="NZ_CP058554.1"/>
</dbReference>
<dbReference type="KEGG" id="cpis:HS961_13785"/>
<keyword evidence="1" id="KW-0175">Coiled coil</keyword>
<feature type="coiled-coil region" evidence="1">
    <location>
        <begin position="108"/>
        <end position="146"/>
    </location>
</feature>
<dbReference type="GO" id="GO:0003677">
    <property type="term" value="F:DNA binding"/>
    <property type="evidence" value="ECO:0007669"/>
    <property type="project" value="UniProtKB-KW"/>
</dbReference>
<evidence type="ECO:0000313" key="4">
    <source>
        <dbReference type="EMBL" id="QMV73818.1"/>
    </source>
</evidence>
<sequence length="366" mass="40198">MDISRATRSVQKEDVWQAADALLLEGKRPTIERVRQKIGRGSPNTVSPMLEGWFATLGPRLGGVGGQTQSGAVDLSIGSGLPAALVQAMQQVWEQVQAQAAQAADAELEPVRQDLQAQQQALDDAQQALEQERNHLAQQRATTEQALAVAHAQIKMQGARLSDLEQAGRQKDQLAATQQQRLQSLEQELFANRKARDEADLAHAEQLRELQHSAQQQQHRVLQDLDRARQETKQAMAAQRAEQETHAKLDAQWQQERQGLQAQSELQAGQLQHAQAEVQQLLHRLQTAEATHTQALALQSHQHENALAQLRLEMAQSAVAQNAGRGGNATPTADAVAANGRRPMRSSAPTARPVRMLPGSRRRGKI</sequence>
<gene>
    <name evidence="4" type="ORF">HS961_13785</name>
</gene>